<sequence>MKQTMFIMKKNASKEVEKALKKWENKKQKDFRPPFLKEDAWMGCCDYWETEGHEKMSKINTENRKHLTFMHASGAMPFEQRWSANMEETGEILSELELFDIVYTKKHAELMKIKLAKENECYGRTACSSAKEGETFYVPTPYSLRTSWTSRGSCMD</sequence>
<reference evidence="1" key="1">
    <citation type="submission" date="2023-02" db="EMBL/GenBank/DDBJ databases">
        <title>Genome of toxic invasive species Heracleum sosnowskyi carries increased number of genes despite the absence of recent whole-genome duplications.</title>
        <authorList>
            <person name="Schelkunov M."/>
            <person name="Shtratnikova V."/>
            <person name="Makarenko M."/>
            <person name="Klepikova A."/>
            <person name="Omelchenko D."/>
            <person name="Novikova G."/>
            <person name="Obukhova E."/>
            <person name="Bogdanov V."/>
            <person name="Penin A."/>
            <person name="Logacheva M."/>
        </authorList>
    </citation>
    <scope>NUCLEOTIDE SEQUENCE</scope>
    <source>
        <strain evidence="1">Hsosn_3</strain>
        <tissue evidence="1">Leaf</tissue>
    </source>
</reference>
<dbReference type="AlphaFoldDB" id="A0AAD8JA84"/>
<proteinExistence type="predicted"/>
<name>A0AAD8JA84_9APIA</name>
<evidence type="ECO:0000313" key="2">
    <source>
        <dbReference type="Proteomes" id="UP001237642"/>
    </source>
</evidence>
<evidence type="ECO:0000313" key="1">
    <source>
        <dbReference type="EMBL" id="KAK1400178.1"/>
    </source>
</evidence>
<dbReference type="Proteomes" id="UP001237642">
    <property type="component" value="Unassembled WGS sequence"/>
</dbReference>
<comment type="caution">
    <text evidence="1">The sequence shown here is derived from an EMBL/GenBank/DDBJ whole genome shotgun (WGS) entry which is preliminary data.</text>
</comment>
<dbReference type="EMBL" id="JAUIZM010000002">
    <property type="protein sequence ID" value="KAK1400178.1"/>
    <property type="molecule type" value="Genomic_DNA"/>
</dbReference>
<organism evidence="1 2">
    <name type="scientific">Heracleum sosnowskyi</name>
    <dbReference type="NCBI Taxonomy" id="360622"/>
    <lineage>
        <taxon>Eukaryota</taxon>
        <taxon>Viridiplantae</taxon>
        <taxon>Streptophyta</taxon>
        <taxon>Embryophyta</taxon>
        <taxon>Tracheophyta</taxon>
        <taxon>Spermatophyta</taxon>
        <taxon>Magnoliopsida</taxon>
        <taxon>eudicotyledons</taxon>
        <taxon>Gunneridae</taxon>
        <taxon>Pentapetalae</taxon>
        <taxon>asterids</taxon>
        <taxon>campanulids</taxon>
        <taxon>Apiales</taxon>
        <taxon>Apiaceae</taxon>
        <taxon>Apioideae</taxon>
        <taxon>apioid superclade</taxon>
        <taxon>Tordylieae</taxon>
        <taxon>Tordyliinae</taxon>
        <taxon>Heracleum</taxon>
    </lineage>
</organism>
<reference evidence="1" key="2">
    <citation type="submission" date="2023-05" db="EMBL/GenBank/DDBJ databases">
        <authorList>
            <person name="Schelkunov M.I."/>
        </authorList>
    </citation>
    <scope>NUCLEOTIDE SEQUENCE</scope>
    <source>
        <strain evidence="1">Hsosn_3</strain>
        <tissue evidence="1">Leaf</tissue>
    </source>
</reference>
<dbReference type="InterPro" id="IPR004252">
    <property type="entry name" value="Probable_transposase_24"/>
</dbReference>
<keyword evidence="2" id="KW-1185">Reference proteome</keyword>
<accession>A0AAD8JA84</accession>
<gene>
    <name evidence="1" type="ORF">POM88_010041</name>
</gene>
<protein>
    <submittedName>
        <fullName evidence="1">Uncharacterized protein</fullName>
    </submittedName>
</protein>
<dbReference type="Pfam" id="PF03004">
    <property type="entry name" value="Transposase_24"/>
    <property type="match status" value="1"/>
</dbReference>